<dbReference type="Gene3D" id="3.40.630.30">
    <property type="match status" value="1"/>
</dbReference>
<dbReference type="RefSeq" id="WP_073385231.1">
    <property type="nucleotide sequence ID" value="NZ_FQVU01000001.1"/>
</dbReference>
<evidence type="ECO:0000313" key="5">
    <source>
        <dbReference type="Proteomes" id="UP000186132"/>
    </source>
</evidence>
<evidence type="ECO:0000256" key="2">
    <source>
        <dbReference type="ARBA" id="ARBA00023315"/>
    </source>
</evidence>
<evidence type="ECO:0000256" key="1">
    <source>
        <dbReference type="ARBA" id="ARBA00022679"/>
    </source>
</evidence>
<accession>A0A1M5CYG1</accession>
<evidence type="ECO:0000313" key="4">
    <source>
        <dbReference type="EMBL" id="SHF59674.1"/>
    </source>
</evidence>
<reference evidence="5" key="1">
    <citation type="submission" date="2016-11" db="EMBL/GenBank/DDBJ databases">
        <authorList>
            <person name="Varghese N."/>
            <person name="Submissions S."/>
        </authorList>
    </citation>
    <scope>NUCLEOTIDE SEQUENCE [LARGE SCALE GENOMIC DNA]</scope>
    <source>
        <strain evidence="5">DSM 45627</strain>
    </source>
</reference>
<dbReference type="PANTHER" id="PTHR43877">
    <property type="entry name" value="AMINOALKYLPHOSPHONATE N-ACETYLTRANSFERASE-RELATED-RELATED"/>
    <property type="match status" value="1"/>
</dbReference>
<evidence type="ECO:0000259" key="3">
    <source>
        <dbReference type="PROSITE" id="PS51186"/>
    </source>
</evidence>
<dbReference type="InterPro" id="IPR050832">
    <property type="entry name" value="Bact_Acetyltransf"/>
</dbReference>
<keyword evidence="2" id="KW-0012">Acyltransferase</keyword>
<protein>
    <submittedName>
        <fullName evidence="4">Acetyltransferase (GNAT) family protein</fullName>
    </submittedName>
</protein>
<keyword evidence="1 4" id="KW-0808">Transferase</keyword>
<gene>
    <name evidence="4" type="ORF">SAMN05443575_0396</name>
</gene>
<organism evidence="4 5">
    <name type="scientific">Jatrophihabitans endophyticus</name>
    <dbReference type="NCBI Taxonomy" id="1206085"/>
    <lineage>
        <taxon>Bacteria</taxon>
        <taxon>Bacillati</taxon>
        <taxon>Actinomycetota</taxon>
        <taxon>Actinomycetes</taxon>
        <taxon>Jatrophihabitantales</taxon>
        <taxon>Jatrophihabitantaceae</taxon>
        <taxon>Jatrophihabitans</taxon>
    </lineage>
</organism>
<dbReference type="SUPFAM" id="SSF55729">
    <property type="entry name" value="Acyl-CoA N-acyltransferases (Nat)"/>
    <property type="match status" value="2"/>
</dbReference>
<sequence length="284" mass="30842">MRTRALSPDDVAAVARLRARVDTYWFGAPESDEAETAEELARVASEHGLLVVDGDRLVGALWWWSTTGTVLVDPAAADSDAVIAVSLDFAERIGVPEVHALSRDERLRAALDARGWRHTHSGFDLLRPVSDDWTLPAPHWPAGVALAPFASLDPHDVHELIYVAAEWSAVPGHVTRPLAEWRSIFLDPVSPDLHLVAARGDRLVGVALGRIFADGTGWLAQLAVARADRGHGLGRALLLAALRHYRTAGATVLGLGVEAENATALRLYEGVGLRIDREWQTFAY</sequence>
<dbReference type="AlphaFoldDB" id="A0A1M5CYG1"/>
<dbReference type="InterPro" id="IPR000182">
    <property type="entry name" value="GNAT_dom"/>
</dbReference>
<feature type="domain" description="N-acetyltransferase" evidence="3">
    <location>
        <begin position="147"/>
        <end position="284"/>
    </location>
</feature>
<dbReference type="PROSITE" id="PS51186">
    <property type="entry name" value="GNAT"/>
    <property type="match status" value="1"/>
</dbReference>
<dbReference type="EMBL" id="FQVU01000001">
    <property type="protein sequence ID" value="SHF59674.1"/>
    <property type="molecule type" value="Genomic_DNA"/>
</dbReference>
<dbReference type="InterPro" id="IPR016181">
    <property type="entry name" value="Acyl_CoA_acyltransferase"/>
</dbReference>
<dbReference type="OrthoDB" id="9799092at2"/>
<dbReference type="STRING" id="1206085.SAMN05443575_0396"/>
<proteinExistence type="predicted"/>
<dbReference type="Proteomes" id="UP000186132">
    <property type="component" value="Unassembled WGS sequence"/>
</dbReference>
<dbReference type="GO" id="GO:0016747">
    <property type="term" value="F:acyltransferase activity, transferring groups other than amino-acyl groups"/>
    <property type="evidence" value="ECO:0007669"/>
    <property type="project" value="InterPro"/>
</dbReference>
<name>A0A1M5CYG1_9ACTN</name>
<dbReference type="Pfam" id="PF00583">
    <property type="entry name" value="Acetyltransf_1"/>
    <property type="match status" value="1"/>
</dbReference>
<keyword evidence="5" id="KW-1185">Reference proteome</keyword>